<proteinExistence type="predicted"/>
<dbReference type="Proteomes" id="UP000618051">
    <property type="component" value="Unassembled WGS sequence"/>
</dbReference>
<evidence type="ECO:0000256" key="2">
    <source>
        <dbReference type="SAM" id="Coils"/>
    </source>
</evidence>
<feature type="coiled-coil region" evidence="2">
    <location>
        <begin position="743"/>
        <end position="777"/>
    </location>
</feature>
<organism evidence="5">
    <name type="scientific">Lamprotornis superbus</name>
    <dbReference type="NCBI Taxonomy" id="245042"/>
    <lineage>
        <taxon>Eukaryota</taxon>
        <taxon>Metazoa</taxon>
        <taxon>Chordata</taxon>
        <taxon>Craniata</taxon>
        <taxon>Vertebrata</taxon>
        <taxon>Euteleostomi</taxon>
        <taxon>Archelosauria</taxon>
        <taxon>Archosauria</taxon>
        <taxon>Dinosauria</taxon>
        <taxon>Saurischia</taxon>
        <taxon>Theropoda</taxon>
        <taxon>Coelurosauria</taxon>
        <taxon>Aves</taxon>
        <taxon>Neognathae</taxon>
        <taxon>Neoaves</taxon>
        <taxon>Telluraves</taxon>
        <taxon>Australaves</taxon>
        <taxon>Passeriformes</taxon>
        <taxon>Sturnidae</taxon>
        <taxon>Lamprotornis</taxon>
    </lineage>
</organism>
<reference evidence="6 7" key="2">
    <citation type="journal article" date="2021" name="J. Hered.">
        <title>Feather Gene Expression Elucidates the Developmental Basis of Plumage Iridescence in African Starlings.</title>
        <authorList>
            <person name="Rubenstein D.R."/>
            <person name="Corvelo A."/>
            <person name="MacManes M.D."/>
            <person name="Maia R."/>
            <person name="Narzisi G."/>
            <person name="Rousaki A."/>
            <person name="Vandenabeele P."/>
            <person name="Shawkey M.D."/>
            <person name="Solomon J."/>
        </authorList>
    </citation>
    <scope>NUCLEOTIDE SEQUENCE [LARGE SCALE GENOMIC DNA]</scope>
    <source>
        <strain evidence="6">SS15</strain>
    </source>
</reference>
<feature type="compositionally biased region" description="Basic and acidic residues" evidence="3">
    <location>
        <begin position="488"/>
        <end position="499"/>
    </location>
</feature>
<dbReference type="InterPro" id="IPR039986">
    <property type="entry name" value="CFAP210"/>
</dbReference>
<feature type="compositionally biased region" description="Basic and acidic residues" evidence="3">
    <location>
        <begin position="585"/>
        <end position="623"/>
    </location>
</feature>
<name>A0A835U0W1_9PASS</name>
<dbReference type="PANTHER" id="PTHR28663:SF1">
    <property type="entry name" value="CILIA- AND FLAGELLA- ASSOCIATED PROTEIN 210"/>
    <property type="match status" value="1"/>
</dbReference>
<reference evidence="5" key="1">
    <citation type="submission" date="2020-10" db="EMBL/GenBank/DDBJ databases">
        <title>Feather gene expression reveals the developmental basis of iridescence in African starlings.</title>
        <authorList>
            <person name="Rubenstein D.R."/>
        </authorList>
    </citation>
    <scope>NUCLEOTIDE SEQUENCE</scope>
    <source>
        <strain evidence="5">SS15</strain>
        <tissue evidence="5">Liver</tissue>
    </source>
</reference>
<protein>
    <submittedName>
        <fullName evidence="5">Coiled-coil domain-containing protein 173</fullName>
    </submittedName>
</protein>
<feature type="non-terminal residue" evidence="5">
    <location>
        <position position="958"/>
    </location>
</feature>
<sequence>HNLKEKDVLDEYFLPNEADLRQVIVLPKAEWERIQASIREAAHIDEKKEQEEVHLDSKAAGKDPPNATLSLIQQKLQAKKLREEKEEEERKLLDLEEAKFQAAKRKEVIDRAKTYLRYQDDRMRHFHGAFLLTKVLKERDAQVEFLKSRLADNKKRDYEEEQRRFKEYILSEQEKARQHYMNQQALRKDQLEQIKEREHQADLAKQEKKREGEEIQRSVQQYQLEIQRKKEKERETKIERQKLYHDYLNDQKIIKAIEEQNQMEEDDRIKTHFKAKKIIAQMRKKKEAEMRRQVQEQQDKIISRLAQQMSEALKMEDDRLRRDSARIEAEEEKKRKEKEEKQKAAIESIAEHRATVMKLKEEKERQEKEEAEKERDVLMEKDRIHLEMENNKKHGRHEANREVQKIQLQQMAEKQARKEQEKQADLDYYAQAEAIALSKEHEFQKYAKEGCHGLWAPATGRPGGAKVLKRRGSTRSQAELHGPSEPAGADRGRSTRTEAEGPFQPLTGYGRAAEKRDVQEPAGEEGSDSGEAAPFLPSVCDGPHAARGGAEQGAERLQHWRRSARRPLGCHCPPRRRNAPAATTFERERKPRFPGKPDRRIKEHKDQVDLAKLEKRREGERIQRSSQLYQLEIQREKEKEQEKKAEFQRQHHKICKAEEKEKEDKDDDRIKAYIKGKEMMADLTREKHAETNRMIQKHKDKAFDQLTAQMNETLKIEDDRLARGAVEAEVEYQMQNKEKESKKKAAIESIEEHRVTVMKLKEEKERQEKEEDEKDRNQWMTENSIYLEMEKAKKQRQRDANMEVQKIQLQQMIQDYYFHGFLNASSFGFHYHSSYTSFYSPYTLSFFELFAFLASNVEEFHCAGIDLLTWIWKASDFSSEALSESDDESEDDSESLELSESLDEEDDLNTLSVGEEITSLRQETKIMEKTTDEYQQYLSIPQSVIRRKRPQNTAIYTQ</sequence>
<dbReference type="GO" id="GO:0005879">
    <property type="term" value="C:axonemal microtubule"/>
    <property type="evidence" value="ECO:0007669"/>
    <property type="project" value="TreeGrafter"/>
</dbReference>
<dbReference type="EMBL" id="JADDUC010000013">
    <property type="protein sequence ID" value="KAG0128712.1"/>
    <property type="molecule type" value="Genomic_DNA"/>
</dbReference>
<evidence type="ECO:0000256" key="1">
    <source>
        <dbReference type="ARBA" id="ARBA00023054"/>
    </source>
</evidence>
<dbReference type="AlphaFoldDB" id="A0A835U0W1"/>
<feature type="compositionally biased region" description="Basic and acidic residues" evidence="3">
    <location>
        <begin position="47"/>
        <end position="61"/>
    </location>
</feature>
<evidence type="ECO:0000313" key="5">
    <source>
        <dbReference type="EMBL" id="KAG0128712.1"/>
    </source>
</evidence>
<reference evidence="6" key="3">
    <citation type="submission" date="2022-01" db="EMBL/GenBank/DDBJ databases">
        <authorList>
            <person name="Rubenstein D.R."/>
        </authorList>
    </citation>
    <scope>NUCLEOTIDE SEQUENCE</scope>
    <source>
        <strain evidence="6">SS15</strain>
        <tissue evidence="6">Liver</tissue>
    </source>
</reference>
<evidence type="ECO:0000259" key="4">
    <source>
        <dbReference type="Pfam" id="PF13868"/>
    </source>
</evidence>
<feature type="region of interest" description="Disordered" evidence="3">
    <location>
        <begin position="453"/>
        <end position="623"/>
    </location>
</feature>
<feature type="compositionally biased region" description="Acidic residues" evidence="3">
    <location>
        <begin position="883"/>
        <end position="908"/>
    </location>
</feature>
<feature type="region of interest" description="Disordered" evidence="3">
    <location>
        <begin position="47"/>
        <end position="66"/>
    </location>
</feature>
<evidence type="ECO:0000313" key="6">
    <source>
        <dbReference type="EMBL" id="KAI1237189.1"/>
    </source>
</evidence>
<dbReference type="EMBL" id="JADDUC020000008">
    <property type="protein sequence ID" value="KAI1237189.1"/>
    <property type="molecule type" value="Genomic_DNA"/>
</dbReference>
<dbReference type="Pfam" id="PF13868">
    <property type="entry name" value="TPH"/>
    <property type="match status" value="1"/>
</dbReference>
<feature type="coiled-coil region" evidence="2">
    <location>
        <begin position="187"/>
        <end position="239"/>
    </location>
</feature>
<evidence type="ECO:0000256" key="3">
    <source>
        <dbReference type="SAM" id="MobiDB-lite"/>
    </source>
</evidence>
<feature type="domain" description="Trichohyalin-plectin-homology" evidence="4">
    <location>
        <begin position="116"/>
        <end position="445"/>
    </location>
</feature>
<dbReference type="PANTHER" id="PTHR28663">
    <property type="entry name" value="COILED-COIL DOMAIN-CONTAINING PROTEIN 173"/>
    <property type="match status" value="1"/>
</dbReference>
<accession>A0A835U0W1</accession>
<feature type="region of interest" description="Disordered" evidence="3">
    <location>
        <begin position="361"/>
        <end position="382"/>
    </location>
</feature>
<feature type="coiled-coil region" evidence="2">
    <location>
        <begin position="69"/>
        <end position="105"/>
    </location>
</feature>
<dbReference type="InterPro" id="IPR043597">
    <property type="entry name" value="TPH_dom"/>
</dbReference>
<gene>
    <name evidence="6" type="ORF">IHE44_0014445</name>
    <name evidence="5" type="ORF">IHE44_001665</name>
</gene>
<keyword evidence="7" id="KW-1185">Reference proteome</keyword>
<feature type="region of interest" description="Disordered" evidence="3">
    <location>
        <begin position="882"/>
        <end position="908"/>
    </location>
</feature>
<evidence type="ECO:0000313" key="7">
    <source>
        <dbReference type="Proteomes" id="UP000618051"/>
    </source>
</evidence>
<keyword evidence="1 2" id="KW-0175">Coiled coil</keyword>
<comment type="caution">
    <text evidence="5">The sequence shown here is derived from an EMBL/GenBank/DDBJ whole genome shotgun (WGS) entry which is preliminary data.</text>
</comment>
<dbReference type="OrthoDB" id="331765at2759"/>